<dbReference type="Proteomes" id="UP000091926">
    <property type="component" value="Chromosome"/>
</dbReference>
<accession>A0A193GIT6</accession>
<dbReference type="CDD" id="cd07377">
    <property type="entry name" value="WHTH_GntR"/>
    <property type="match status" value="1"/>
</dbReference>
<dbReference type="InterPro" id="IPR036388">
    <property type="entry name" value="WH-like_DNA-bd_sf"/>
</dbReference>
<protein>
    <submittedName>
        <fullName evidence="5">GntR family transcriptional regulator</fullName>
    </submittedName>
</protein>
<dbReference type="PANTHER" id="PTHR43537:SF47">
    <property type="entry name" value="REGULATORY PROTEIN GNTR HTH"/>
    <property type="match status" value="1"/>
</dbReference>
<evidence type="ECO:0000256" key="2">
    <source>
        <dbReference type="ARBA" id="ARBA00023125"/>
    </source>
</evidence>
<gene>
    <name evidence="5" type="ORF">BAU07_20515</name>
</gene>
<dbReference type="SMART" id="SM00345">
    <property type="entry name" value="HTH_GNTR"/>
    <property type="match status" value="1"/>
</dbReference>
<dbReference type="InterPro" id="IPR008920">
    <property type="entry name" value="TF_FadR/GntR_C"/>
</dbReference>
<dbReference type="STRING" id="463014.BAU07_20515"/>
<keyword evidence="6" id="KW-1185">Reference proteome</keyword>
<keyword evidence="2" id="KW-0238">DNA-binding</keyword>
<dbReference type="Pfam" id="PF07729">
    <property type="entry name" value="FCD"/>
    <property type="match status" value="1"/>
</dbReference>
<dbReference type="PROSITE" id="PS50949">
    <property type="entry name" value="HTH_GNTR"/>
    <property type="match status" value="1"/>
</dbReference>
<dbReference type="OrthoDB" id="1040417at2"/>
<evidence type="ECO:0000256" key="3">
    <source>
        <dbReference type="ARBA" id="ARBA00023163"/>
    </source>
</evidence>
<sequence length="269" mass="28956">MSARTAPSTDATLADRVTALLAAQIRSGAYPVNARLPTEQSMTQTYGVSRTVVREAISRLKSEGLVETRQGSGTIVLDPSAAEAFRLGRSDDPARGVLRIIELRRGIEGEMAALAAERRSQADMKALRRGLVAIDKAVAAGGDGVAEDLAFHMAISRATDNPHYTDLLGLLTRALHDAIRVTRGNEARHAHWAAQVRAEHAAICAAIDARDAQAARAAALDHMRNTAGRIQEAEASYWAGDRIAAAERLARTKLGTVLRDTVEPRRARR</sequence>
<evidence type="ECO:0000313" key="5">
    <source>
        <dbReference type="EMBL" id="ANN79184.1"/>
    </source>
</evidence>
<dbReference type="PANTHER" id="PTHR43537">
    <property type="entry name" value="TRANSCRIPTIONAL REGULATOR, GNTR FAMILY"/>
    <property type="match status" value="1"/>
</dbReference>
<organism evidence="5 6">
    <name type="scientific">Bordetella flabilis</name>
    <dbReference type="NCBI Taxonomy" id="463014"/>
    <lineage>
        <taxon>Bacteria</taxon>
        <taxon>Pseudomonadati</taxon>
        <taxon>Pseudomonadota</taxon>
        <taxon>Betaproteobacteria</taxon>
        <taxon>Burkholderiales</taxon>
        <taxon>Alcaligenaceae</taxon>
        <taxon>Bordetella</taxon>
    </lineage>
</organism>
<reference evidence="5 6" key="1">
    <citation type="submission" date="2016-06" db="EMBL/GenBank/DDBJ databases">
        <title>Complete genome sequences of Bordetella bronchialis and Bordetella flabilis.</title>
        <authorList>
            <person name="LiPuma J.J."/>
            <person name="Spilker T."/>
        </authorList>
    </citation>
    <scope>NUCLEOTIDE SEQUENCE [LARGE SCALE GENOMIC DNA]</scope>
    <source>
        <strain evidence="5 6">AU10664</strain>
    </source>
</reference>
<keyword evidence="3" id="KW-0804">Transcription</keyword>
<dbReference type="Gene3D" id="1.10.10.10">
    <property type="entry name" value="Winged helix-like DNA-binding domain superfamily/Winged helix DNA-binding domain"/>
    <property type="match status" value="1"/>
</dbReference>
<dbReference type="InterPro" id="IPR011711">
    <property type="entry name" value="GntR_C"/>
</dbReference>
<dbReference type="SMART" id="SM00895">
    <property type="entry name" value="FCD"/>
    <property type="match status" value="1"/>
</dbReference>
<dbReference type="PRINTS" id="PR00035">
    <property type="entry name" value="HTHGNTR"/>
</dbReference>
<proteinExistence type="predicted"/>
<dbReference type="Pfam" id="PF00392">
    <property type="entry name" value="GntR"/>
    <property type="match status" value="1"/>
</dbReference>
<evidence type="ECO:0000256" key="1">
    <source>
        <dbReference type="ARBA" id="ARBA00023015"/>
    </source>
</evidence>
<dbReference type="AlphaFoldDB" id="A0A193GIT6"/>
<evidence type="ECO:0000259" key="4">
    <source>
        <dbReference type="PROSITE" id="PS50949"/>
    </source>
</evidence>
<dbReference type="InterPro" id="IPR000524">
    <property type="entry name" value="Tscrpt_reg_HTH_GntR"/>
</dbReference>
<dbReference type="EMBL" id="CP016172">
    <property type="protein sequence ID" value="ANN79184.1"/>
    <property type="molecule type" value="Genomic_DNA"/>
</dbReference>
<dbReference type="Gene3D" id="1.20.120.530">
    <property type="entry name" value="GntR ligand-binding domain-like"/>
    <property type="match status" value="1"/>
</dbReference>
<dbReference type="SUPFAM" id="SSF46785">
    <property type="entry name" value="Winged helix' DNA-binding domain"/>
    <property type="match status" value="1"/>
</dbReference>
<dbReference type="GO" id="GO:0003700">
    <property type="term" value="F:DNA-binding transcription factor activity"/>
    <property type="evidence" value="ECO:0007669"/>
    <property type="project" value="InterPro"/>
</dbReference>
<feature type="domain" description="HTH gntR-type" evidence="4">
    <location>
        <begin position="11"/>
        <end position="79"/>
    </location>
</feature>
<dbReference type="InterPro" id="IPR036390">
    <property type="entry name" value="WH_DNA-bd_sf"/>
</dbReference>
<dbReference type="SUPFAM" id="SSF48008">
    <property type="entry name" value="GntR ligand-binding domain-like"/>
    <property type="match status" value="1"/>
</dbReference>
<dbReference type="KEGG" id="bfz:BAU07_20515"/>
<dbReference type="GO" id="GO:0003677">
    <property type="term" value="F:DNA binding"/>
    <property type="evidence" value="ECO:0007669"/>
    <property type="project" value="UniProtKB-KW"/>
</dbReference>
<keyword evidence="1" id="KW-0805">Transcription regulation</keyword>
<evidence type="ECO:0000313" key="6">
    <source>
        <dbReference type="Proteomes" id="UP000091926"/>
    </source>
</evidence>
<name>A0A193GIT6_9BORD</name>